<dbReference type="SUPFAM" id="SSF46626">
    <property type="entry name" value="Cytochrome c"/>
    <property type="match status" value="1"/>
</dbReference>
<reference evidence="7 8" key="1">
    <citation type="journal article" date="2011" name="Stand. Genomic Sci.">
        <title>Complete genome sequence of Haliscomenobacter hydrossis type strain (O).</title>
        <authorList>
            <consortium name="US DOE Joint Genome Institute (JGI-PGF)"/>
            <person name="Daligault H."/>
            <person name="Lapidus A."/>
            <person name="Zeytun A."/>
            <person name="Nolan M."/>
            <person name="Lucas S."/>
            <person name="Del Rio T.G."/>
            <person name="Tice H."/>
            <person name="Cheng J.F."/>
            <person name="Tapia R."/>
            <person name="Han C."/>
            <person name="Goodwin L."/>
            <person name="Pitluck S."/>
            <person name="Liolios K."/>
            <person name="Pagani I."/>
            <person name="Ivanova N."/>
            <person name="Huntemann M."/>
            <person name="Mavromatis K."/>
            <person name="Mikhailova N."/>
            <person name="Pati A."/>
            <person name="Chen A."/>
            <person name="Palaniappan K."/>
            <person name="Land M."/>
            <person name="Hauser L."/>
            <person name="Brambilla E.M."/>
            <person name="Rohde M."/>
            <person name="Verbarg S."/>
            <person name="Goker M."/>
            <person name="Bristow J."/>
            <person name="Eisen J.A."/>
            <person name="Markowitz V."/>
            <person name="Hugenholtz P."/>
            <person name="Kyrpides N.C."/>
            <person name="Klenk H.P."/>
            <person name="Woyke T."/>
        </authorList>
    </citation>
    <scope>NUCLEOTIDE SEQUENCE [LARGE SCALE GENOMIC DNA]</scope>
    <source>
        <strain evidence="8">ATCC 27775 / DSM 1100 / LMG 10767 / O</strain>
    </source>
</reference>
<sequence length="104" mass="11581">MRKLLAFGSLLATILLFSNMTVEDVQPKKEDGEKIFKQYCVTCHGLRGDMGVSGAANLIESKLKVEERIKVITNGRNNMASFKALLNKDKIKAVAQYTMSLTKK</sequence>
<evidence type="ECO:0000313" key="7">
    <source>
        <dbReference type="EMBL" id="AEE50170.1"/>
    </source>
</evidence>
<dbReference type="Gene3D" id="1.10.760.10">
    <property type="entry name" value="Cytochrome c-like domain"/>
    <property type="match status" value="1"/>
</dbReference>
<dbReference type="Pfam" id="PF13442">
    <property type="entry name" value="Cytochrome_CBB3"/>
    <property type="match status" value="1"/>
</dbReference>
<feature type="signal peptide" evidence="5">
    <location>
        <begin position="1"/>
        <end position="23"/>
    </location>
</feature>
<dbReference type="HOGENOM" id="CLU_2246197_0_0_10"/>
<feature type="chain" id="PRO_5003312097" evidence="5">
    <location>
        <begin position="24"/>
        <end position="104"/>
    </location>
</feature>
<dbReference type="RefSeq" id="WP_013764720.1">
    <property type="nucleotide sequence ID" value="NC_015510.1"/>
</dbReference>
<keyword evidence="8" id="KW-1185">Reference proteome</keyword>
<dbReference type="EMBL" id="CP002691">
    <property type="protein sequence ID" value="AEE50170.1"/>
    <property type="molecule type" value="Genomic_DNA"/>
</dbReference>
<reference key="2">
    <citation type="submission" date="2011-04" db="EMBL/GenBank/DDBJ databases">
        <title>Complete sequence of chromosome of Haliscomenobacter hydrossis DSM 1100.</title>
        <authorList>
            <consortium name="US DOE Joint Genome Institute (JGI-PGF)"/>
            <person name="Lucas S."/>
            <person name="Han J."/>
            <person name="Lapidus A."/>
            <person name="Bruce D."/>
            <person name="Goodwin L."/>
            <person name="Pitluck S."/>
            <person name="Peters L."/>
            <person name="Kyrpides N."/>
            <person name="Mavromatis K."/>
            <person name="Ivanova N."/>
            <person name="Ovchinnikova G."/>
            <person name="Pagani I."/>
            <person name="Daligault H."/>
            <person name="Detter J.C."/>
            <person name="Han C."/>
            <person name="Land M."/>
            <person name="Hauser L."/>
            <person name="Markowitz V."/>
            <person name="Cheng J.-F."/>
            <person name="Hugenholtz P."/>
            <person name="Woyke T."/>
            <person name="Wu D."/>
            <person name="Verbarg S."/>
            <person name="Frueling A."/>
            <person name="Brambilla E."/>
            <person name="Klenk H.-P."/>
            <person name="Eisen J.A."/>
        </authorList>
    </citation>
    <scope>NUCLEOTIDE SEQUENCE</scope>
    <source>
        <strain>DSM 1100</strain>
    </source>
</reference>
<gene>
    <name evidence="7" type="ordered locus">Halhy_2291</name>
</gene>
<evidence type="ECO:0000313" key="8">
    <source>
        <dbReference type="Proteomes" id="UP000008461"/>
    </source>
</evidence>
<dbReference type="GO" id="GO:0046872">
    <property type="term" value="F:metal ion binding"/>
    <property type="evidence" value="ECO:0007669"/>
    <property type="project" value="UniProtKB-KW"/>
</dbReference>
<evidence type="ECO:0000256" key="1">
    <source>
        <dbReference type="ARBA" id="ARBA00022617"/>
    </source>
</evidence>
<dbReference type="OrthoDB" id="9794322at2"/>
<dbReference type="InterPro" id="IPR036909">
    <property type="entry name" value="Cyt_c-like_dom_sf"/>
</dbReference>
<dbReference type="InterPro" id="IPR009056">
    <property type="entry name" value="Cyt_c-like_dom"/>
</dbReference>
<feature type="domain" description="Cytochrome c" evidence="6">
    <location>
        <begin position="27"/>
        <end position="102"/>
    </location>
</feature>
<dbReference type="eggNOG" id="COG2010">
    <property type="taxonomic scope" value="Bacteria"/>
</dbReference>
<proteinExistence type="predicted"/>
<dbReference type="PROSITE" id="PS51007">
    <property type="entry name" value="CYTC"/>
    <property type="match status" value="1"/>
</dbReference>
<evidence type="ECO:0000256" key="2">
    <source>
        <dbReference type="ARBA" id="ARBA00022723"/>
    </source>
</evidence>
<evidence type="ECO:0000256" key="4">
    <source>
        <dbReference type="PROSITE-ProRule" id="PRU00433"/>
    </source>
</evidence>
<name>F4KU73_HALH1</name>
<dbReference type="Proteomes" id="UP000008461">
    <property type="component" value="Chromosome"/>
</dbReference>
<keyword evidence="1 4" id="KW-0349">Heme</keyword>
<evidence type="ECO:0000256" key="3">
    <source>
        <dbReference type="ARBA" id="ARBA00023004"/>
    </source>
</evidence>
<organism evidence="7 8">
    <name type="scientific">Haliscomenobacter hydrossis (strain ATCC 27775 / DSM 1100 / LMG 10767 / O)</name>
    <dbReference type="NCBI Taxonomy" id="760192"/>
    <lineage>
        <taxon>Bacteria</taxon>
        <taxon>Pseudomonadati</taxon>
        <taxon>Bacteroidota</taxon>
        <taxon>Saprospiria</taxon>
        <taxon>Saprospirales</taxon>
        <taxon>Haliscomenobacteraceae</taxon>
        <taxon>Haliscomenobacter</taxon>
    </lineage>
</organism>
<evidence type="ECO:0000256" key="5">
    <source>
        <dbReference type="SAM" id="SignalP"/>
    </source>
</evidence>
<dbReference type="AlphaFoldDB" id="F4KU73"/>
<dbReference type="GO" id="GO:0009055">
    <property type="term" value="F:electron transfer activity"/>
    <property type="evidence" value="ECO:0007669"/>
    <property type="project" value="InterPro"/>
</dbReference>
<dbReference type="KEGG" id="hhy:Halhy_2291"/>
<keyword evidence="5" id="KW-0732">Signal</keyword>
<accession>F4KU73</accession>
<keyword evidence="3 4" id="KW-0408">Iron</keyword>
<keyword evidence="2 4" id="KW-0479">Metal-binding</keyword>
<dbReference type="GO" id="GO:0020037">
    <property type="term" value="F:heme binding"/>
    <property type="evidence" value="ECO:0007669"/>
    <property type="project" value="InterPro"/>
</dbReference>
<evidence type="ECO:0000259" key="6">
    <source>
        <dbReference type="PROSITE" id="PS51007"/>
    </source>
</evidence>
<protein>
    <submittedName>
        <fullName evidence="7">Cytochrome c class I</fullName>
    </submittedName>
</protein>
<dbReference type="STRING" id="760192.Halhy_2291"/>